<evidence type="ECO:0000313" key="3">
    <source>
        <dbReference type="Proteomes" id="UP001500279"/>
    </source>
</evidence>
<keyword evidence="1" id="KW-0732">Signal</keyword>
<gene>
    <name evidence="2" type="ORF">GCM10009107_49320</name>
</gene>
<dbReference type="Proteomes" id="UP001500279">
    <property type="component" value="Unassembled WGS sequence"/>
</dbReference>
<dbReference type="RefSeq" id="WP_231013082.1">
    <property type="nucleotide sequence ID" value="NZ_BAAAEW010000037.1"/>
</dbReference>
<name>A0ABN1KEF6_9BURK</name>
<proteinExistence type="predicted"/>
<comment type="caution">
    <text evidence="2">The sequence shown here is derived from an EMBL/GenBank/DDBJ whole genome shotgun (WGS) entry which is preliminary data.</text>
</comment>
<feature type="chain" id="PRO_5046217590" evidence="1">
    <location>
        <begin position="23"/>
        <end position="579"/>
    </location>
</feature>
<dbReference type="EMBL" id="BAAAEW010000037">
    <property type="protein sequence ID" value="GAA0763707.1"/>
    <property type="molecule type" value="Genomic_DNA"/>
</dbReference>
<evidence type="ECO:0000256" key="1">
    <source>
        <dbReference type="SAM" id="SignalP"/>
    </source>
</evidence>
<dbReference type="Pfam" id="PF06980">
    <property type="entry name" value="DUF1302"/>
    <property type="match status" value="1"/>
</dbReference>
<accession>A0ABN1KEF6</accession>
<protein>
    <submittedName>
        <fullName evidence="2">DUF1302 domain-containing protein</fullName>
    </submittedName>
</protein>
<feature type="signal peptide" evidence="1">
    <location>
        <begin position="1"/>
        <end position="22"/>
    </location>
</feature>
<reference evidence="2 3" key="1">
    <citation type="journal article" date="2019" name="Int. J. Syst. Evol. Microbiol.">
        <title>The Global Catalogue of Microorganisms (GCM) 10K type strain sequencing project: providing services to taxonomists for standard genome sequencing and annotation.</title>
        <authorList>
            <consortium name="The Broad Institute Genomics Platform"/>
            <consortium name="The Broad Institute Genome Sequencing Center for Infectious Disease"/>
            <person name="Wu L."/>
            <person name="Ma J."/>
        </authorList>
    </citation>
    <scope>NUCLEOTIDE SEQUENCE [LARGE SCALE GENOMIC DNA]</scope>
    <source>
        <strain evidence="2 3">JCM 15503</strain>
    </source>
</reference>
<evidence type="ECO:0000313" key="2">
    <source>
        <dbReference type="EMBL" id="GAA0763707.1"/>
    </source>
</evidence>
<keyword evidence="3" id="KW-1185">Reference proteome</keyword>
<organism evidence="2 3">
    <name type="scientific">Ideonella azotifigens</name>
    <dbReference type="NCBI Taxonomy" id="513160"/>
    <lineage>
        <taxon>Bacteria</taxon>
        <taxon>Pseudomonadati</taxon>
        <taxon>Pseudomonadota</taxon>
        <taxon>Betaproteobacteria</taxon>
        <taxon>Burkholderiales</taxon>
        <taxon>Sphaerotilaceae</taxon>
        <taxon>Ideonella</taxon>
    </lineage>
</organism>
<sequence length="579" mass="61429">MQPTRRVIAVAAALALPAASHAFQIDMPDDSELKLRLDLTPKYSAGYRLKDPSAALTRFDVAADPGTVNEDDGDHNFKKGLISSRWDLLGELDLTGPSYGMRLSGSAWHDSVYLRPSSYGGTPIYAGGVPIGASTSSSNNFSDQAANEFLPDTVRQHGRGSELLDAFVYAKGDLAGMKATLRVGRHTLQWGESVFFGQNGIANAQGPVDVAKIVSVPGWQFKEVLLPVEQVSGSLQVAEGVSLGAYYQLRWRPSRIPGVGSYFSNQDYVGTGTVNFGVDGNGNPILLAYDKHQDLRPRNNGQGGLQLRFSPTGSDYEFGLYAAQYHDKTPAVPVFDFVGGNVHLAYAEDVRTVGASVTSSLGQLNWAAEASLRWNAPLTSDPAVLGLGPVASCGSTSADPCFAVGRTAHAQVSGIYVLQPGPLWGGGAVVAELAYNRTLAVTRDIFAAADGSSQGIGGLDPNTTKGAFALRMLFEPQYFQVLPGLDLSIPVGVGYNFGGRSSAIFNFAGGASSAGDYSIGLKGTYQNDWKLALTCTDYFGTAKTFTETLVAGSGTPRQLSFGQSLKDRAYLAFSVSRTF</sequence>
<dbReference type="InterPro" id="IPR010727">
    <property type="entry name" value="DUF1302"/>
</dbReference>